<evidence type="ECO:0000313" key="2">
    <source>
        <dbReference type="Proteomes" id="UP000759131"/>
    </source>
</evidence>
<dbReference type="AlphaFoldDB" id="A0A7R9LJF7"/>
<sequence>MFYGDEGLDCNETTIKDYVIRYCKETKEIKAEAVKFIAKKFKASTELQAVSKMVFSTDKKAPTPAQCRNFTSDEPHTWHLCSDTKVDEFGAKDIRILFLNVLLEAQKKDTKINLLKFICYTKEFMSKTAEVHNSNESQAIVKQHMYDTFHWANDKLDKVAAPLLKELTKDQIKFAHVCDLGDLGFAGEATPTYQSILMNWFVALNKMLTNVKIMSSKKG</sequence>
<proteinExistence type="predicted"/>
<dbReference type="EMBL" id="OC882192">
    <property type="protein sequence ID" value="CAD7642645.1"/>
    <property type="molecule type" value="Genomic_DNA"/>
</dbReference>
<reference evidence="1" key="1">
    <citation type="submission" date="2020-11" db="EMBL/GenBank/DDBJ databases">
        <authorList>
            <person name="Tran Van P."/>
        </authorList>
    </citation>
    <scope>NUCLEOTIDE SEQUENCE</scope>
</reference>
<accession>A0A7R9LJF7</accession>
<evidence type="ECO:0000313" key="1">
    <source>
        <dbReference type="EMBL" id="CAD7642645.1"/>
    </source>
</evidence>
<name>A0A7R9LJF7_9ACAR</name>
<protein>
    <submittedName>
        <fullName evidence="1">Uncharacterized protein</fullName>
    </submittedName>
</protein>
<dbReference type="Proteomes" id="UP000759131">
    <property type="component" value="Unassembled WGS sequence"/>
</dbReference>
<gene>
    <name evidence="1" type="ORF">OSB1V03_LOCUS19243</name>
</gene>
<keyword evidence="2" id="KW-1185">Reference proteome</keyword>
<organism evidence="1">
    <name type="scientific">Medioppia subpectinata</name>
    <dbReference type="NCBI Taxonomy" id="1979941"/>
    <lineage>
        <taxon>Eukaryota</taxon>
        <taxon>Metazoa</taxon>
        <taxon>Ecdysozoa</taxon>
        <taxon>Arthropoda</taxon>
        <taxon>Chelicerata</taxon>
        <taxon>Arachnida</taxon>
        <taxon>Acari</taxon>
        <taxon>Acariformes</taxon>
        <taxon>Sarcoptiformes</taxon>
        <taxon>Oribatida</taxon>
        <taxon>Brachypylina</taxon>
        <taxon>Oppioidea</taxon>
        <taxon>Oppiidae</taxon>
        <taxon>Medioppia</taxon>
    </lineage>
</organism>
<dbReference type="EMBL" id="CAJPIZ010027617">
    <property type="protein sequence ID" value="CAG2119294.1"/>
    <property type="molecule type" value="Genomic_DNA"/>
</dbReference>